<dbReference type="RefSeq" id="WP_130102474.1">
    <property type="nucleotide sequence ID" value="NZ_SDWW01000020.1"/>
</dbReference>
<dbReference type="SMART" id="SM00267">
    <property type="entry name" value="GGDEF"/>
    <property type="match status" value="1"/>
</dbReference>
<evidence type="ECO:0000259" key="4">
    <source>
        <dbReference type="PROSITE" id="PS50887"/>
    </source>
</evidence>
<dbReference type="Pfam" id="PF00563">
    <property type="entry name" value="EAL"/>
    <property type="match status" value="1"/>
</dbReference>
<keyword evidence="6" id="KW-1185">Reference proteome</keyword>
<dbReference type="InterPro" id="IPR001633">
    <property type="entry name" value="EAL_dom"/>
</dbReference>
<dbReference type="EMBL" id="SDWW01000020">
    <property type="protein sequence ID" value="RYV51151.1"/>
    <property type="molecule type" value="Genomic_DNA"/>
</dbReference>
<dbReference type="PROSITE" id="PS50883">
    <property type="entry name" value="EAL"/>
    <property type="match status" value="1"/>
</dbReference>
<dbReference type="NCBIfam" id="TIGR00254">
    <property type="entry name" value="GGDEF"/>
    <property type="match status" value="1"/>
</dbReference>
<proteinExistence type="predicted"/>
<reference evidence="5 6" key="1">
    <citation type="submission" date="2019-01" db="EMBL/GenBank/DDBJ databases">
        <title>Novel species of Cellulomonas.</title>
        <authorList>
            <person name="Liu Q."/>
            <person name="Xin Y.-H."/>
        </authorList>
    </citation>
    <scope>NUCLEOTIDE SEQUENCE [LARGE SCALE GENOMIC DNA]</scope>
    <source>
        <strain evidence="5 6">HLT2-17</strain>
    </source>
</reference>
<evidence type="ECO:0000313" key="5">
    <source>
        <dbReference type="EMBL" id="RYV51151.1"/>
    </source>
</evidence>
<evidence type="ECO:0000313" key="6">
    <source>
        <dbReference type="Proteomes" id="UP000293764"/>
    </source>
</evidence>
<dbReference type="InterPro" id="IPR000160">
    <property type="entry name" value="GGDEF_dom"/>
</dbReference>
<evidence type="ECO:0000256" key="1">
    <source>
        <dbReference type="SAM" id="MobiDB-lite"/>
    </source>
</evidence>
<accession>A0A4Q5N524</accession>
<sequence length="796" mass="84847">MTHRARRLSDGGPDGAAPVPASPADRIRHLLGPRAFVVVCCLALLPVMVGANAYLTQHVRAQIAFHERERIGVLYLRPVTTLLGLVVQEQTAVREQIGADGDPDGAVDAVVDAAVAAVDAADREYGTVLATSARWSAWKRRFDRVPDSRPATGDDVGELATGLAGLLLQVANASNLVLDPHTDSYYLVHVLVVSQPILLDELVQAERLATLVDRTVADRDLLVIARSTLDRTAATIAVDLATTRAGTADAPLEAAIAPPSAALARTVATTSTALVEVLDGRTATLDVAAAVAAMRTLDTACVEQLDRLVAGRIADLRQDSRNVTEVLAVLAALLLLLTLGLSRALGILRQRTAELRHQAMHDSLTGLPNRALVLERVEQAVVRARRGDSALAVMFVDLDGFKGVNDTYGHAVGDQLLRAVGRRLSSVLRATDTVGRLGGDEFVVLTEGPTLGASPESIAERLKAVLAAPFELDGTQGVALRAHASIGIAVGARAIGSDLLRDADVALYEAKAAGKDCHVVFQPQMQRAVQERLEVEMDLGRAVGAGEFFLDYQPAVDLRTEQITGVEALVRWNHPTRGVVMPEEFIAIAEESGLIVSIGRAILGEACRQAASWQRQGHRISMAVNVSGRQFDRHGDLLAVVLAALDDSGLDPGLLTLEITETILMRDADRSAAQLLDLKGLGLRLAIDDFGTGYSSLAYLQQFPVDVLKIDRSFIRDVATAGGTRALVHAFVELGRSFGLETWAEGIEDRHQLRCLQDEGCDSGQGYLFGRPLSAAAVESLINEQTGAAREPAPTA</sequence>
<keyword evidence="2" id="KW-0812">Transmembrane</keyword>
<dbReference type="SUPFAM" id="SSF141868">
    <property type="entry name" value="EAL domain-like"/>
    <property type="match status" value="1"/>
</dbReference>
<feature type="region of interest" description="Disordered" evidence="1">
    <location>
        <begin position="1"/>
        <end position="20"/>
    </location>
</feature>
<dbReference type="InterPro" id="IPR029787">
    <property type="entry name" value="Nucleotide_cyclase"/>
</dbReference>
<dbReference type="PROSITE" id="PS50887">
    <property type="entry name" value="GGDEF"/>
    <property type="match status" value="1"/>
</dbReference>
<feature type="domain" description="GGDEF" evidence="4">
    <location>
        <begin position="389"/>
        <end position="523"/>
    </location>
</feature>
<dbReference type="CDD" id="cd01949">
    <property type="entry name" value="GGDEF"/>
    <property type="match status" value="1"/>
</dbReference>
<dbReference type="Pfam" id="PF00990">
    <property type="entry name" value="GGDEF"/>
    <property type="match status" value="1"/>
</dbReference>
<feature type="domain" description="EAL" evidence="3">
    <location>
        <begin position="532"/>
        <end position="786"/>
    </location>
</feature>
<dbReference type="InterPro" id="IPR035919">
    <property type="entry name" value="EAL_sf"/>
</dbReference>
<keyword evidence="2" id="KW-1133">Transmembrane helix</keyword>
<dbReference type="InterPro" id="IPR043128">
    <property type="entry name" value="Rev_trsase/Diguanyl_cyclase"/>
</dbReference>
<name>A0A4Q5N524_9MICO</name>
<evidence type="ECO:0000259" key="3">
    <source>
        <dbReference type="PROSITE" id="PS50883"/>
    </source>
</evidence>
<dbReference type="PANTHER" id="PTHR44757">
    <property type="entry name" value="DIGUANYLATE CYCLASE DGCP"/>
    <property type="match status" value="1"/>
</dbReference>
<gene>
    <name evidence="5" type="ORF">EUA98_09645</name>
</gene>
<dbReference type="AlphaFoldDB" id="A0A4Q5N524"/>
<dbReference type="Gene3D" id="3.20.20.450">
    <property type="entry name" value="EAL domain"/>
    <property type="match status" value="1"/>
</dbReference>
<feature type="transmembrane region" description="Helical" evidence="2">
    <location>
        <begin position="35"/>
        <end position="55"/>
    </location>
</feature>
<dbReference type="Gene3D" id="3.30.70.270">
    <property type="match status" value="1"/>
</dbReference>
<dbReference type="OrthoDB" id="23692at2"/>
<dbReference type="SMART" id="SM00052">
    <property type="entry name" value="EAL"/>
    <property type="match status" value="1"/>
</dbReference>
<comment type="caution">
    <text evidence="5">The sequence shown here is derived from an EMBL/GenBank/DDBJ whole genome shotgun (WGS) entry which is preliminary data.</text>
</comment>
<keyword evidence="2" id="KW-0472">Membrane</keyword>
<dbReference type="CDD" id="cd01948">
    <property type="entry name" value="EAL"/>
    <property type="match status" value="1"/>
</dbReference>
<dbReference type="SUPFAM" id="SSF55073">
    <property type="entry name" value="Nucleotide cyclase"/>
    <property type="match status" value="1"/>
</dbReference>
<organism evidence="5 6">
    <name type="scientific">Pengzhenrongella frigida</name>
    <dbReference type="NCBI Taxonomy" id="1259133"/>
    <lineage>
        <taxon>Bacteria</taxon>
        <taxon>Bacillati</taxon>
        <taxon>Actinomycetota</taxon>
        <taxon>Actinomycetes</taxon>
        <taxon>Micrococcales</taxon>
        <taxon>Pengzhenrongella</taxon>
    </lineage>
</organism>
<dbReference type="PANTHER" id="PTHR44757:SF2">
    <property type="entry name" value="BIOFILM ARCHITECTURE MAINTENANCE PROTEIN MBAA"/>
    <property type="match status" value="1"/>
</dbReference>
<dbReference type="Proteomes" id="UP000293764">
    <property type="component" value="Unassembled WGS sequence"/>
</dbReference>
<protein>
    <submittedName>
        <fullName evidence="5">EAL domain-containing protein</fullName>
    </submittedName>
</protein>
<dbReference type="InterPro" id="IPR052155">
    <property type="entry name" value="Biofilm_reg_signaling"/>
</dbReference>
<evidence type="ECO:0000256" key="2">
    <source>
        <dbReference type="SAM" id="Phobius"/>
    </source>
</evidence>